<organism evidence="12 13">
    <name type="scientific">Pseudonocardia petroleophila</name>
    <dbReference type="NCBI Taxonomy" id="37331"/>
    <lineage>
        <taxon>Bacteria</taxon>
        <taxon>Bacillati</taxon>
        <taxon>Actinomycetota</taxon>
        <taxon>Actinomycetes</taxon>
        <taxon>Pseudonocardiales</taxon>
        <taxon>Pseudonocardiaceae</taxon>
        <taxon>Pseudonocardia</taxon>
    </lineage>
</organism>
<dbReference type="HAMAP" id="MF_00161">
    <property type="entry name" value="LspA"/>
    <property type="match status" value="1"/>
</dbReference>
<feature type="active site" evidence="9">
    <location>
        <position position="139"/>
    </location>
</feature>
<keyword evidence="2 9" id="KW-1003">Cell membrane</keyword>
<evidence type="ECO:0000313" key="12">
    <source>
        <dbReference type="EMBL" id="QNG51966.1"/>
    </source>
</evidence>
<evidence type="ECO:0000256" key="2">
    <source>
        <dbReference type="ARBA" id="ARBA00022475"/>
    </source>
</evidence>
<accession>A0A7G7MGQ5</accession>
<feature type="region of interest" description="Disordered" evidence="11">
    <location>
        <begin position="173"/>
        <end position="194"/>
    </location>
</feature>
<comment type="subcellular location">
    <subcellularLocation>
        <location evidence="9">Cell membrane</location>
        <topology evidence="9">Multi-pass membrane protein</topology>
    </subcellularLocation>
</comment>
<keyword evidence="8 9" id="KW-0472">Membrane</keyword>
<evidence type="ECO:0000256" key="6">
    <source>
        <dbReference type="ARBA" id="ARBA00022801"/>
    </source>
</evidence>
<keyword evidence="7 9" id="KW-1133">Transmembrane helix</keyword>
<dbReference type="Pfam" id="PF01252">
    <property type="entry name" value="Peptidase_A8"/>
    <property type="match status" value="1"/>
</dbReference>
<evidence type="ECO:0000256" key="8">
    <source>
        <dbReference type="ARBA" id="ARBA00023136"/>
    </source>
</evidence>
<dbReference type="GO" id="GO:0005886">
    <property type="term" value="C:plasma membrane"/>
    <property type="evidence" value="ECO:0007669"/>
    <property type="project" value="UniProtKB-SubCell"/>
</dbReference>
<keyword evidence="6 9" id="KW-0378">Hydrolase</keyword>
<dbReference type="PROSITE" id="PS00855">
    <property type="entry name" value="SPASE_II"/>
    <property type="match status" value="1"/>
</dbReference>
<gene>
    <name evidence="9" type="primary">lspA</name>
    <name evidence="12" type="ORF">H6H00_28415</name>
</gene>
<feature type="active site" evidence="9">
    <location>
        <position position="153"/>
    </location>
</feature>
<dbReference type="KEGG" id="ppel:H6H00_28415"/>
<evidence type="ECO:0000256" key="11">
    <source>
        <dbReference type="SAM" id="MobiDB-lite"/>
    </source>
</evidence>
<dbReference type="PANTHER" id="PTHR33695">
    <property type="entry name" value="LIPOPROTEIN SIGNAL PEPTIDASE"/>
    <property type="match status" value="1"/>
</dbReference>
<evidence type="ECO:0000256" key="5">
    <source>
        <dbReference type="ARBA" id="ARBA00022750"/>
    </source>
</evidence>
<comment type="catalytic activity">
    <reaction evidence="9">
        <text>Release of signal peptides from bacterial membrane prolipoproteins. Hydrolyzes -Xaa-Yaa-Zaa-|-(S,diacylglyceryl)Cys-, in which Xaa is hydrophobic (preferably Leu), and Yaa (Ala or Ser) and Zaa (Gly or Ala) have small, neutral side chains.</text>
        <dbReference type="EC" id="3.4.23.36"/>
    </reaction>
</comment>
<feature type="transmembrane region" description="Helical" evidence="9">
    <location>
        <begin position="89"/>
        <end position="111"/>
    </location>
</feature>
<dbReference type="EMBL" id="CP060131">
    <property type="protein sequence ID" value="QNG51966.1"/>
    <property type="molecule type" value="Genomic_DNA"/>
</dbReference>
<reference evidence="12 13" key="1">
    <citation type="submission" date="2020-08" db="EMBL/GenBank/DDBJ databases">
        <authorList>
            <person name="Mo P."/>
        </authorList>
    </citation>
    <scope>NUCLEOTIDE SEQUENCE [LARGE SCALE GENOMIC DNA]</scope>
    <source>
        <strain evidence="12 13">CGMCC 4.1532</strain>
    </source>
</reference>
<dbReference type="PRINTS" id="PR00781">
    <property type="entry name" value="LIPOSIGPTASE"/>
</dbReference>
<keyword evidence="4 9" id="KW-0812">Transmembrane</keyword>
<evidence type="ECO:0000256" key="9">
    <source>
        <dbReference type="HAMAP-Rule" id="MF_00161"/>
    </source>
</evidence>
<keyword evidence="5 9" id="KW-0064">Aspartyl protease</keyword>
<evidence type="ECO:0000256" key="10">
    <source>
        <dbReference type="RuleBase" id="RU004181"/>
    </source>
</evidence>
<dbReference type="GO" id="GO:0004190">
    <property type="term" value="F:aspartic-type endopeptidase activity"/>
    <property type="evidence" value="ECO:0007669"/>
    <property type="project" value="UniProtKB-UniRule"/>
</dbReference>
<evidence type="ECO:0000256" key="7">
    <source>
        <dbReference type="ARBA" id="ARBA00022989"/>
    </source>
</evidence>
<feature type="transmembrane region" description="Helical" evidence="9">
    <location>
        <begin position="33"/>
        <end position="54"/>
    </location>
</feature>
<dbReference type="GO" id="GO:0006508">
    <property type="term" value="P:proteolysis"/>
    <property type="evidence" value="ECO:0007669"/>
    <property type="project" value="UniProtKB-KW"/>
</dbReference>
<comment type="function">
    <text evidence="9">This protein specifically catalyzes the removal of signal peptides from prolipoproteins.</text>
</comment>
<dbReference type="InterPro" id="IPR001872">
    <property type="entry name" value="Peptidase_A8"/>
</dbReference>
<keyword evidence="3 9" id="KW-0645">Protease</keyword>
<comment type="similarity">
    <text evidence="1 9 10">Belongs to the peptidase A8 family.</text>
</comment>
<evidence type="ECO:0000313" key="13">
    <source>
        <dbReference type="Proteomes" id="UP000515728"/>
    </source>
</evidence>
<proteinExistence type="inferred from homology"/>
<evidence type="ECO:0000256" key="3">
    <source>
        <dbReference type="ARBA" id="ARBA00022670"/>
    </source>
</evidence>
<name>A0A7G7MGQ5_9PSEU</name>
<comment type="pathway">
    <text evidence="9">Protein modification; lipoprotein biosynthesis (signal peptide cleavage).</text>
</comment>
<dbReference type="PANTHER" id="PTHR33695:SF1">
    <property type="entry name" value="LIPOPROTEIN SIGNAL PEPTIDASE"/>
    <property type="match status" value="1"/>
</dbReference>
<keyword evidence="13" id="KW-1185">Reference proteome</keyword>
<dbReference type="RefSeq" id="WP_185718718.1">
    <property type="nucleotide sequence ID" value="NZ_BAAAWI010000001.1"/>
</dbReference>
<comment type="caution">
    <text evidence="9">Lacks conserved residue(s) required for the propagation of feature annotation.</text>
</comment>
<dbReference type="Proteomes" id="UP000515728">
    <property type="component" value="Chromosome"/>
</dbReference>
<dbReference type="EC" id="3.4.23.36" evidence="9"/>
<sequence>MTIPASADGSSVGREAERRDGVVVRFRPSWRSVAVAGAAAVVAVLVDIVTKWLADTRLPGAPVDLGIGRLQLSYNTGVAFSLGDGLPTWAVLGLAGVITSGVLVAIVAGWLRPPVPAGLVLGGAVANIVDRAGDGAVTDFLWLGWFPTFNLADTAITLGVLALLWASWRTESSTGTGTEQKSADQGRPPSDGTS</sequence>
<dbReference type="UniPathway" id="UPA00665"/>
<dbReference type="AlphaFoldDB" id="A0A7G7MGQ5"/>
<protein>
    <recommendedName>
        <fullName evidence="9">Lipoprotein signal peptidase</fullName>
        <ecNumber evidence="9">3.4.23.36</ecNumber>
    </recommendedName>
    <alternativeName>
        <fullName evidence="9">Prolipoprotein signal peptidase</fullName>
    </alternativeName>
    <alternativeName>
        <fullName evidence="9">Signal peptidase II</fullName>
        <shortName evidence="9">SPase II</shortName>
    </alternativeName>
</protein>
<evidence type="ECO:0000256" key="1">
    <source>
        <dbReference type="ARBA" id="ARBA00006139"/>
    </source>
</evidence>
<evidence type="ECO:0000256" key="4">
    <source>
        <dbReference type="ARBA" id="ARBA00022692"/>
    </source>
</evidence>